<dbReference type="Gene3D" id="1.20.144.10">
    <property type="entry name" value="Phosphatidic acid phosphatase type 2/haloperoxidase"/>
    <property type="match status" value="1"/>
</dbReference>
<dbReference type="Pfam" id="PF01569">
    <property type="entry name" value="PAP2"/>
    <property type="match status" value="1"/>
</dbReference>
<dbReference type="AlphaFoldDB" id="A0A0G1T0K1"/>
<reference evidence="3" key="1">
    <citation type="journal article" date="2015" name="Nature">
        <title>rRNA introns, odd ribosomes, and small enigmatic genomes across a large radiation of phyla.</title>
        <authorList>
            <person name="Brown C.T."/>
            <person name="Hug L.A."/>
            <person name="Thomas B.C."/>
            <person name="Sharon I."/>
            <person name="Castelle C.J."/>
            <person name="Singh A."/>
            <person name="Wilkins M.J."/>
            <person name="Williams K.H."/>
            <person name="Banfield J.F."/>
        </authorList>
    </citation>
    <scope>NUCLEOTIDE SEQUENCE [LARGE SCALE GENOMIC DNA]</scope>
</reference>
<dbReference type="SUPFAM" id="SSF48317">
    <property type="entry name" value="Acid phosphatase/Vanadium-dependent haloperoxidase"/>
    <property type="match status" value="1"/>
</dbReference>
<name>A0A0G1T0K1_9BACT</name>
<feature type="domain" description="Phosphatidic acid phosphatase type 2/haloperoxidase" evidence="2">
    <location>
        <begin position="52"/>
        <end position="159"/>
    </location>
</feature>
<evidence type="ECO:0000259" key="2">
    <source>
        <dbReference type="SMART" id="SM00014"/>
    </source>
</evidence>
<comment type="caution">
    <text evidence="3">The sequence shown here is derived from an EMBL/GenBank/DDBJ whole genome shotgun (WGS) entry which is preliminary data.</text>
</comment>
<dbReference type="PANTHER" id="PTHR14969">
    <property type="entry name" value="SPHINGOSINE-1-PHOSPHATE PHOSPHOHYDROLASE"/>
    <property type="match status" value="1"/>
</dbReference>
<protein>
    <submittedName>
        <fullName evidence="3">Phosphoesterase PA-phosphatase related protein</fullName>
    </submittedName>
</protein>
<keyword evidence="1" id="KW-1133">Transmembrane helix</keyword>
<organism evidence="3 4">
    <name type="scientific">Candidatus Nomurabacteria bacterium GW2011_GWB1_47_6</name>
    <dbReference type="NCBI Taxonomy" id="1618749"/>
    <lineage>
        <taxon>Bacteria</taxon>
        <taxon>Candidatus Nomuraibacteriota</taxon>
    </lineage>
</organism>
<feature type="transmembrane region" description="Helical" evidence="1">
    <location>
        <begin position="22"/>
        <end position="45"/>
    </location>
</feature>
<evidence type="ECO:0000256" key="1">
    <source>
        <dbReference type="SAM" id="Phobius"/>
    </source>
</evidence>
<dbReference type="InterPro" id="IPR036938">
    <property type="entry name" value="PAP2/HPO_sf"/>
</dbReference>
<dbReference type="InterPro" id="IPR000326">
    <property type="entry name" value="PAP2/HPO"/>
</dbReference>
<dbReference type="Proteomes" id="UP000034879">
    <property type="component" value="Unassembled WGS sequence"/>
</dbReference>
<evidence type="ECO:0000313" key="3">
    <source>
        <dbReference type="EMBL" id="KKU75294.1"/>
    </source>
</evidence>
<proteinExistence type="predicted"/>
<keyword evidence="1" id="KW-0812">Transmembrane</keyword>
<evidence type="ECO:0000313" key="4">
    <source>
        <dbReference type="Proteomes" id="UP000034879"/>
    </source>
</evidence>
<accession>A0A0G1T0K1</accession>
<dbReference type="PANTHER" id="PTHR14969:SF13">
    <property type="entry name" value="AT30094P"/>
    <property type="match status" value="1"/>
</dbReference>
<gene>
    <name evidence="3" type="ORF">UY01_C0017G0010</name>
</gene>
<keyword evidence="1" id="KW-0472">Membrane</keyword>
<feature type="transmembrane region" description="Helical" evidence="1">
    <location>
        <begin position="142"/>
        <end position="158"/>
    </location>
</feature>
<dbReference type="SMART" id="SM00014">
    <property type="entry name" value="acidPPc"/>
    <property type="match status" value="1"/>
</dbReference>
<feature type="transmembrane region" description="Helical" evidence="1">
    <location>
        <begin position="52"/>
        <end position="73"/>
    </location>
</feature>
<sequence length="161" mass="17975">MNEAVFYFFYNFAHKSVLVDQAAVFAALYLPFIVAFLAFAYLIFFRRSLREFIFIFFTAGVAVVISKILKILIHTPRPPFALEGVQSLFEKTSYAFPSDHATFFMALAVAIFFINKKAGLVFLALALLISIARIVVGVHFPIDILGGFILGAAVAYFAKKI</sequence>
<dbReference type="EMBL" id="LCOJ01000017">
    <property type="protein sequence ID" value="KKU75294.1"/>
    <property type="molecule type" value="Genomic_DNA"/>
</dbReference>